<feature type="transmembrane region" description="Helical" evidence="5">
    <location>
        <begin position="312"/>
        <end position="336"/>
    </location>
</feature>
<dbReference type="SUPFAM" id="SSF103473">
    <property type="entry name" value="MFS general substrate transporter"/>
    <property type="match status" value="1"/>
</dbReference>
<evidence type="ECO:0000256" key="5">
    <source>
        <dbReference type="SAM" id="Phobius"/>
    </source>
</evidence>
<dbReference type="PANTHER" id="PTHR23501">
    <property type="entry name" value="MAJOR FACILITATOR SUPERFAMILY"/>
    <property type="match status" value="1"/>
</dbReference>
<dbReference type="RefSeq" id="WP_118355167.1">
    <property type="nucleotide sequence ID" value="NZ_CAUBZY010000024.1"/>
</dbReference>
<evidence type="ECO:0000256" key="3">
    <source>
        <dbReference type="ARBA" id="ARBA00022989"/>
    </source>
</evidence>
<evidence type="ECO:0000313" key="7">
    <source>
        <dbReference type="Proteomes" id="UP000286598"/>
    </source>
</evidence>
<keyword evidence="4 5" id="KW-0472">Membrane</keyword>
<dbReference type="InterPro" id="IPR036259">
    <property type="entry name" value="MFS_trans_sf"/>
</dbReference>
<feature type="transmembrane region" description="Helical" evidence="5">
    <location>
        <begin position="438"/>
        <end position="458"/>
    </location>
</feature>
<feature type="transmembrane region" description="Helical" evidence="5">
    <location>
        <begin position="243"/>
        <end position="262"/>
    </location>
</feature>
<organism evidence="6 7">
    <name type="scientific">Leyella stercorea</name>
    <dbReference type="NCBI Taxonomy" id="363265"/>
    <lineage>
        <taxon>Bacteria</taxon>
        <taxon>Pseudomonadati</taxon>
        <taxon>Bacteroidota</taxon>
        <taxon>Bacteroidia</taxon>
        <taxon>Bacteroidales</taxon>
        <taxon>Prevotellaceae</taxon>
        <taxon>Leyella</taxon>
    </lineage>
</organism>
<evidence type="ECO:0000256" key="4">
    <source>
        <dbReference type="ARBA" id="ARBA00023136"/>
    </source>
</evidence>
<feature type="transmembrane region" description="Helical" evidence="5">
    <location>
        <begin position="179"/>
        <end position="200"/>
    </location>
</feature>
<protein>
    <submittedName>
        <fullName evidence="6">MFS transporter</fullName>
    </submittedName>
</protein>
<evidence type="ECO:0000256" key="2">
    <source>
        <dbReference type="ARBA" id="ARBA00022692"/>
    </source>
</evidence>
<feature type="transmembrane region" description="Helical" evidence="5">
    <location>
        <begin position="28"/>
        <end position="47"/>
    </location>
</feature>
<feature type="transmembrane region" description="Helical" evidence="5">
    <location>
        <begin position="373"/>
        <end position="393"/>
    </location>
</feature>
<feature type="transmembrane region" description="Helical" evidence="5">
    <location>
        <begin position="529"/>
        <end position="549"/>
    </location>
</feature>
<reference evidence="6 7" key="1">
    <citation type="submission" date="2018-08" db="EMBL/GenBank/DDBJ databases">
        <title>A genome reference for cultivated species of the human gut microbiota.</title>
        <authorList>
            <person name="Zou Y."/>
            <person name="Xue W."/>
            <person name="Luo G."/>
        </authorList>
    </citation>
    <scope>NUCLEOTIDE SEQUENCE [LARGE SCALE GENOMIC DNA]</scope>
    <source>
        <strain evidence="6 7">AF42-9</strain>
    </source>
</reference>
<dbReference type="GO" id="GO:0005886">
    <property type="term" value="C:plasma membrane"/>
    <property type="evidence" value="ECO:0007669"/>
    <property type="project" value="TreeGrafter"/>
</dbReference>
<gene>
    <name evidence="6" type="ORF">DW060_06010</name>
</gene>
<comment type="subcellular location">
    <subcellularLocation>
        <location evidence="1">Membrane</location>
        <topology evidence="1">Multi-pass membrane protein</topology>
    </subcellularLocation>
</comment>
<dbReference type="Gene3D" id="1.20.1250.20">
    <property type="entry name" value="MFS general substrate transporter like domains"/>
    <property type="match status" value="1"/>
</dbReference>
<feature type="transmembrane region" description="Helical" evidence="5">
    <location>
        <begin position="274"/>
        <end position="291"/>
    </location>
</feature>
<feature type="transmembrane region" description="Helical" evidence="5">
    <location>
        <begin position="408"/>
        <end position="426"/>
    </location>
</feature>
<evidence type="ECO:0000256" key="1">
    <source>
        <dbReference type="ARBA" id="ARBA00004141"/>
    </source>
</evidence>
<comment type="caution">
    <text evidence="6">The sequence shown here is derived from an EMBL/GenBank/DDBJ whole genome shotgun (WGS) entry which is preliminary data.</text>
</comment>
<feature type="transmembrane region" description="Helical" evidence="5">
    <location>
        <begin position="206"/>
        <end position="231"/>
    </location>
</feature>
<dbReference type="Proteomes" id="UP000286598">
    <property type="component" value="Unassembled WGS sequence"/>
</dbReference>
<dbReference type="AlphaFoldDB" id="A0A3R6JCL2"/>
<keyword evidence="2 5" id="KW-0812">Transmembrane</keyword>
<evidence type="ECO:0000313" key="6">
    <source>
        <dbReference type="EMBL" id="RHK50977.1"/>
    </source>
</evidence>
<name>A0A3R6JCL2_9BACT</name>
<dbReference type="OrthoDB" id="1404010at2"/>
<dbReference type="PANTHER" id="PTHR23501:SF5">
    <property type="entry name" value="TRANSPORT PROTEIN"/>
    <property type="match status" value="1"/>
</dbReference>
<feature type="transmembrane region" description="Helical" evidence="5">
    <location>
        <begin position="348"/>
        <end position="366"/>
    </location>
</feature>
<dbReference type="GO" id="GO:0022857">
    <property type="term" value="F:transmembrane transporter activity"/>
    <property type="evidence" value="ECO:0007669"/>
    <property type="project" value="TreeGrafter"/>
</dbReference>
<dbReference type="EMBL" id="QRNO01000023">
    <property type="protein sequence ID" value="RHK50977.1"/>
    <property type="molecule type" value="Genomic_DNA"/>
</dbReference>
<feature type="transmembrane region" description="Helical" evidence="5">
    <location>
        <begin position="67"/>
        <end position="87"/>
    </location>
</feature>
<keyword evidence="3 5" id="KW-1133">Transmembrane helix</keyword>
<accession>A0A3R6JCL2</accession>
<sequence length="565" mass="64075">MTQAEIYQAVSPKLPKNFPFYDWVPKPLGIAFLVILFIPIMTVSGAYTVNSSEMVGGLGIQSEHIAFISFVTSIGMAAFSPFFYTLVSVRRQKMMSLVGFSILAVQSYICANTDSLFILALNSLIMGFVRQTLLMCNLFTLIKYGFGIEATRNVTPGNEPKDEAGWDALDTEKKASQPIIYFFFMLLGQIGTWITAWFAYNYHWQMVYYAMLGSILVALLITLLCMPYNPYPTKHSPLSFSKFGNVVVFCLMCCSFVYVTVYGKVYDWYDSSRICWATAICVASTLLFIYLEKTRRSPYFMLKAFKSRSIQGGILLFIGLMICNSSSMLVNIFVGVGMKTDQIQVAALGNWVLLGYFIGLVTILILNSKGVHFKWFFAMGFLLIGAASLFMYFEVQTDGMFERMKWPVVIRATGMMLLYSLIAVYANQRMPYKLLSTWVCIMLTVRMVIAPGIGSALYQVVFQYRQQYYITRYAHDYDRTNAETAKTYDMTARGMQYQGKSETEAQHMAAMSTKGKVQVQATLSAIKEMAGWTIYACIILAGVMLVVPWPKRDISKDTREWYINY</sequence>
<keyword evidence="7" id="KW-1185">Reference proteome</keyword>
<proteinExistence type="predicted"/>